<protein>
    <submittedName>
        <fullName evidence="4">Uncharacterized protein</fullName>
    </submittedName>
</protein>
<evidence type="ECO:0000313" key="5">
    <source>
        <dbReference type="Proteomes" id="UP001219525"/>
    </source>
</evidence>
<evidence type="ECO:0000256" key="1">
    <source>
        <dbReference type="SAM" id="MobiDB-lite"/>
    </source>
</evidence>
<evidence type="ECO:0000256" key="2">
    <source>
        <dbReference type="SAM" id="SignalP"/>
    </source>
</evidence>
<evidence type="ECO:0000313" key="4">
    <source>
        <dbReference type="EMBL" id="KAJ7197638.1"/>
    </source>
</evidence>
<organism evidence="4 5">
    <name type="scientific">Mycena pura</name>
    <dbReference type="NCBI Taxonomy" id="153505"/>
    <lineage>
        <taxon>Eukaryota</taxon>
        <taxon>Fungi</taxon>
        <taxon>Dikarya</taxon>
        <taxon>Basidiomycota</taxon>
        <taxon>Agaricomycotina</taxon>
        <taxon>Agaricomycetes</taxon>
        <taxon>Agaricomycetidae</taxon>
        <taxon>Agaricales</taxon>
        <taxon>Marasmiineae</taxon>
        <taxon>Mycenaceae</taxon>
        <taxon>Mycena</taxon>
    </lineage>
</organism>
<evidence type="ECO:0000313" key="3">
    <source>
        <dbReference type="EMBL" id="KAJ7186297.1"/>
    </source>
</evidence>
<reference evidence="4" key="1">
    <citation type="submission" date="2023-03" db="EMBL/GenBank/DDBJ databases">
        <title>Massive genome expansion in bonnet fungi (Mycena s.s.) driven by repeated elements and novel gene families across ecological guilds.</title>
        <authorList>
            <consortium name="Lawrence Berkeley National Laboratory"/>
            <person name="Harder C.B."/>
            <person name="Miyauchi S."/>
            <person name="Viragh M."/>
            <person name="Kuo A."/>
            <person name="Thoen E."/>
            <person name="Andreopoulos B."/>
            <person name="Lu D."/>
            <person name="Skrede I."/>
            <person name="Drula E."/>
            <person name="Henrissat B."/>
            <person name="Morin E."/>
            <person name="Kohler A."/>
            <person name="Barry K."/>
            <person name="LaButti K."/>
            <person name="Morin E."/>
            <person name="Salamov A."/>
            <person name="Lipzen A."/>
            <person name="Mereny Z."/>
            <person name="Hegedus B."/>
            <person name="Baldrian P."/>
            <person name="Stursova M."/>
            <person name="Weitz H."/>
            <person name="Taylor A."/>
            <person name="Grigoriev I.V."/>
            <person name="Nagy L.G."/>
            <person name="Martin F."/>
            <person name="Kauserud H."/>
        </authorList>
    </citation>
    <scope>NUCLEOTIDE SEQUENCE</scope>
    <source>
        <strain evidence="4">9144</strain>
    </source>
</reference>
<keyword evidence="5" id="KW-1185">Reference proteome</keyword>
<dbReference type="EMBL" id="JARJCW010000077">
    <property type="protein sequence ID" value="KAJ7197638.1"/>
    <property type="molecule type" value="Genomic_DNA"/>
</dbReference>
<dbReference type="EMBL" id="JARJCW010000206">
    <property type="protein sequence ID" value="KAJ7186297.1"/>
    <property type="molecule type" value="Genomic_DNA"/>
</dbReference>
<keyword evidence="2" id="KW-0732">Signal</keyword>
<dbReference type="Proteomes" id="UP001219525">
    <property type="component" value="Unassembled WGS sequence"/>
</dbReference>
<comment type="caution">
    <text evidence="4">The sequence shown here is derived from an EMBL/GenBank/DDBJ whole genome shotgun (WGS) entry which is preliminary data.</text>
</comment>
<proteinExistence type="predicted"/>
<dbReference type="AlphaFoldDB" id="A0AAD6V1W6"/>
<name>A0AAD6V1W6_9AGAR</name>
<feature type="chain" id="PRO_5042441745" evidence="2">
    <location>
        <begin position="34"/>
        <end position="407"/>
    </location>
</feature>
<feature type="region of interest" description="Disordered" evidence="1">
    <location>
        <begin position="54"/>
        <end position="75"/>
    </location>
</feature>
<gene>
    <name evidence="3" type="ORF">GGX14DRAFT_618511</name>
    <name evidence="4" type="ORF">GGX14DRAFT_667774</name>
</gene>
<accession>A0AAD6V1W6</accession>
<feature type="signal peptide" evidence="2">
    <location>
        <begin position="1"/>
        <end position="33"/>
    </location>
</feature>
<sequence>MGAGDTMQDRVSPLLPLLLRVALHLDLVPRAAADNGDVAAAAWTPQRPLPLALHRSDAQRSGCASSSPYKRSGSAGMGSSMWARAACGADAGTHADRGRLEKGDGEREEGCGAARLDGKGWRGGADVVNLGKTVVADTCGAHGGVGGVEWGEWGVVWRVEAVRVRAGACSSGAGADSDTGVRVRLRGQARAGACGRRFGGRDGRGQGAATRALVECPSVRVRAGGRARGCGRDHTGTRRRVPVCAGAGAGSSTRVRVRVPGAGSGTGVTCVRGRTGLPHGHSSALPVRVRARGRGTGPRGCHTGTRRVPLLLQAVLDGTQFLVLYFELLFGFAERVNVVFLGNADLCVGGCDLFHVTKSSSSKGELVFKCFSLSELGGRQGAGNNLHVDRFLDFSFLLLGAGFSAQT</sequence>